<dbReference type="InterPro" id="IPR000152">
    <property type="entry name" value="EGF-type_Asp/Asn_hydroxyl_site"/>
</dbReference>
<dbReference type="InterPro" id="IPR018097">
    <property type="entry name" value="EGF_Ca-bd_CS"/>
</dbReference>
<evidence type="ECO:0000256" key="2">
    <source>
        <dbReference type="ARBA" id="ARBA00022729"/>
    </source>
</evidence>
<dbReference type="InterPro" id="IPR000742">
    <property type="entry name" value="EGF"/>
</dbReference>
<dbReference type="WBParaSite" id="nRc.2.0.1.t22859-RA">
    <property type="protein sequence ID" value="nRc.2.0.1.t22859-RA"/>
    <property type="gene ID" value="nRc.2.0.1.g22859"/>
</dbReference>
<feature type="domain" description="EGF-like" evidence="8">
    <location>
        <begin position="46"/>
        <end position="82"/>
    </location>
</feature>
<dbReference type="GO" id="GO:0016020">
    <property type="term" value="C:membrane"/>
    <property type="evidence" value="ECO:0007669"/>
    <property type="project" value="UniProtKB-SubCell"/>
</dbReference>
<name>A0A915J8R5_ROMCU</name>
<keyword evidence="3" id="KW-0677">Repeat</keyword>
<evidence type="ECO:0000256" key="5">
    <source>
        <dbReference type="PROSITE-ProRule" id="PRU00076"/>
    </source>
</evidence>
<dbReference type="SUPFAM" id="SSF57196">
    <property type="entry name" value="EGF/Laminin"/>
    <property type="match status" value="1"/>
</dbReference>
<dbReference type="FunFam" id="2.10.25.10:FF:000038">
    <property type="entry name" value="Fibrillin 2"/>
    <property type="match status" value="1"/>
</dbReference>
<dbReference type="PROSITE" id="PS50026">
    <property type="entry name" value="EGF_3"/>
    <property type="match status" value="1"/>
</dbReference>
<keyword evidence="1 5" id="KW-0245">EGF-like domain</keyword>
<feature type="transmembrane region" description="Helical" evidence="7">
    <location>
        <begin position="116"/>
        <end position="140"/>
    </location>
</feature>
<dbReference type="PROSITE" id="PS01187">
    <property type="entry name" value="EGF_CA"/>
    <property type="match status" value="1"/>
</dbReference>
<dbReference type="SMART" id="SM00181">
    <property type="entry name" value="EGF"/>
    <property type="match status" value="1"/>
</dbReference>
<reference evidence="10" key="1">
    <citation type="submission" date="2022-11" db="UniProtKB">
        <authorList>
            <consortium name="WormBaseParasite"/>
        </authorList>
    </citation>
    <scope>IDENTIFICATION</scope>
</reference>
<dbReference type="PANTHER" id="PTHR24049">
    <property type="entry name" value="CRUMBS FAMILY MEMBER"/>
    <property type="match status" value="1"/>
</dbReference>
<evidence type="ECO:0000256" key="3">
    <source>
        <dbReference type="ARBA" id="ARBA00022737"/>
    </source>
</evidence>
<keyword evidence="7" id="KW-0472">Membrane</keyword>
<feature type="disulfide bond" evidence="5">
    <location>
        <begin position="72"/>
        <end position="81"/>
    </location>
</feature>
<dbReference type="CDD" id="cd00054">
    <property type="entry name" value="EGF_CA"/>
    <property type="match status" value="1"/>
</dbReference>
<keyword evidence="4 5" id="KW-1015">Disulfide bond</keyword>
<evidence type="ECO:0000313" key="9">
    <source>
        <dbReference type="Proteomes" id="UP000887565"/>
    </source>
</evidence>
<dbReference type="AlphaFoldDB" id="A0A915J8R5"/>
<feature type="compositionally biased region" description="Basic and acidic residues" evidence="6">
    <location>
        <begin position="96"/>
        <end position="112"/>
    </location>
</feature>
<protein>
    <submittedName>
        <fullName evidence="10">EGF-like domain-containing protein</fullName>
    </submittedName>
</protein>
<dbReference type="PROSITE" id="PS00010">
    <property type="entry name" value="ASX_HYDROXYL"/>
    <property type="match status" value="1"/>
</dbReference>
<dbReference type="InterPro" id="IPR049883">
    <property type="entry name" value="NOTCH1_EGF-like"/>
</dbReference>
<evidence type="ECO:0000256" key="1">
    <source>
        <dbReference type="ARBA" id="ARBA00022536"/>
    </source>
</evidence>
<proteinExistence type="predicted"/>
<sequence length="180" mass="19465">MKNTVSDYWNALDMVLWRCEFIRINPLYSRCNCSGSGYEGLHCEKDIDECNLALCHNQSTCENTPGSYKCNCLASFSGQHCDIPSIIPVGNSGQSHSEEEKTSTSSSHHDDGGGGVGGVVGGIIGGIAILCLTIGAFFLYKYISRSRKLKGKYNPAKEEMNNIGGHPVPLATLNTGERLI</sequence>
<dbReference type="Gene3D" id="2.10.25.10">
    <property type="entry name" value="Laminin"/>
    <property type="match status" value="1"/>
</dbReference>
<dbReference type="GO" id="GO:0005509">
    <property type="term" value="F:calcium ion binding"/>
    <property type="evidence" value="ECO:0007669"/>
    <property type="project" value="InterPro"/>
</dbReference>
<accession>A0A915J8R5</accession>
<dbReference type="Proteomes" id="UP000887565">
    <property type="component" value="Unplaced"/>
</dbReference>
<keyword evidence="9" id="KW-1185">Reference proteome</keyword>
<keyword evidence="7" id="KW-0812">Transmembrane</keyword>
<organism evidence="9 10">
    <name type="scientific">Romanomermis culicivorax</name>
    <name type="common">Nematode worm</name>
    <dbReference type="NCBI Taxonomy" id="13658"/>
    <lineage>
        <taxon>Eukaryota</taxon>
        <taxon>Metazoa</taxon>
        <taxon>Ecdysozoa</taxon>
        <taxon>Nematoda</taxon>
        <taxon>Enoplea</taxon>
        <taxon>Dorylaimia</taxon>
        <taxon>Mermithida</taxon>
        <taxon>Mermithoidea</taxon>
        <taxon>Mermithidae</taxon>
        <taxon>Romanomermis</taxon>
    </lineage>
</organism>
<keyword evidence="7" id="KW-1133">Transmembrane helix</keyword>
<dbReference type="InterPro" id="IPR001881">
    <property type="entry name" value="EGF-like_Ca-bd_dom"/>
</dbReference>
<dbReference type="SMART" id="SM00179">
    <property type="entry name" value="EGF_CA"/>
    <property type="match status" value="1"/>
</dbReference>
<dbReference type="PROSITE" id="PS00022">
    <property type="entry name" value="EGF_1"/>
    <property type="match status" value="1"/>
</dbReference>
<feature type="region of interest" description="Disordered" evidence="6">
    <location>
        <begin position="91"/>
        <end position="113"/>
    </location>
</feature>
<dbReference type="Pfam" id="PF07645">
    <property type="entry name" value="EGF_CA"/>
    <property type="match status" value="1"/>
</dbReference>
<evidence type="ECO:0000256" key="6">
    <source>
        <dbReference type="SAM" id="MobiDB-lite"/>
    </source>
</evidence>
<comment type="caution">
    <text evidence="5">Lacks conserved residue(s) required for the propagation of feature annotation.</text>
</comment>
<evidence type="ECO:0000256" key="7">
    <source>
        <dbReference type="SAM" id="Phobius"/>
    </source>
</evidence>
<evidence type="ECO:0000256" key="4">
    <source>
        <dbReference type="ARBA" id="ARBA00023157"/>
    </source>
</evidence>
<evidence type="ECO:0000259" key="8">
    <source>
        <dbReference type="PROSITE" id="PS50026"/>
    </source>
</evidence>
<keyword evidence="2" id="KW-0732">Signal</keyword>
<dbReference type="InterPro" id="IPR051022">
    <property type="entry name" value="Notch_Cell-Fate_Det"/>
</dbReference>
<evidence type="ECO:0000313" key="10">
    <source>
        <dbReference type="WBParaSite" id="nRc.2.0.1.t22859-RA"/>
    </source>
</evidence>